<dbReference type="Proteomes" id="UP001152798">
    <property type="component" value="Chromosome 3"/>
</dbReference>
<name>A0A9P0H5W0_NEZVI</name>
<keyword evidence="3" id="KW-1185">Reference proteome</keyword>
<evidence type="ECO:0000313" key="3">
    <source>
        <dbReference type="Proteomes" id="UP001152798"/>
    </source>
</evidence>
<protein>
    <submittedName>
        <fullName evidence="2">Uncharacterized protein</fullName>
    </submittedName>
</protein>
<proteinExistence type="predicted"/>
<keyword evidence="1" id="KW-0732">Signal</keyword>
<dbReference type="SUPFAM" id="SSF63707">
    <property type="entry name" value="Ganglioside M2 (gm2) activator"/>
    <property type="match status" value="1"/>
</dbReference>
<accession>A0A9P0H5W0</accession>
<gene>
    <name evidence="2" type="ORF">NEZAVI_LOCUS6182</name>
</gene>
<dbReference type="EMBL" id="OV725079">
    <property type="protein sequence ID" value="CAH1396035.1"/>
    <property type="molecule type" value="Genomic_DNA"/>
</dbReference>
<organism evidence="2 3">
    <name type="scientific">Nezara viridula</name>
    <name type="common">Southern green stink bug</name>
    <name type="synonym">Cimex viridulus</name>
    <dbReference type="NCBI Taxonomy" id="85310"/>
    <lineage>
        <taxon>Eukaryota</taxon>
        <taxon>Metazoa</taxon>
        <taxon>Ecdysozoa</taxon>
        <taxon>Arthropoda</taxon>
        <taxon>Hexapoda</taxon>
        <taxon>Insecta</taxon>
        <taxon>Pterygota</taxon>
        <taxon>Neoptera</taxon>
        <taxon>Paraneoptera</taxon>
        <taxon>Hemiptera</taxon>
        <taxon>Heteroptera</taxon>
        <taxon>Panheteroptera</taxon>
        <taxon>Pentatomomorpha</taxon>
        <taxon>Pentatomoidea</taxon>
        <taxon>Pentatomidae</taxon>
        <taxon>Pentatominae</taxon>
        <taxon>Nezara</taxon>
    </lineage>
</organism>
<reference evidence="2" key="1">
    <citation type="submission" date="2022-01" db="EMBL/GenBank/DDBJ databases">
        <authorList>
            <person name="King R."/>
        </authorList>
    </citation>
    <scope>NUCLEOTIDE SEQUENCE</scope>
</reference>
<dbReference type="Gene3D" id="2.70.220.10">
    <property type="entry name" value="Ganglioside GM2 activator"/>
    <property type="match status" value="1"/>
</dbReference>
<evidence type="ECO:0000256" key="1">
    <source>
        <dbReference type="ARBA" id="ARBA00022729"/>
    </source>
</evidence>
<sequence>MKYNTSVLQVGKGSLVIDGSISLTEEIRDITLLEAKLHKCRSYSATETCEYFTTCRYNNPCPFITARKQVWSSFVDSIHPPMRCPFHQGTYTIKNASFDTSFIKSVAGMNGMYWDIKVKMYVKKKCITCFEVGIDFRKIRRNVH</sequence>
<dbReference type="AlphaFoldDB" id="A0A9P0H5W0"/>
<dbReference type="OrthoDB" id="7716214at2759"/>
<dbReference type="InterPro" id="IPR036846">
    <property type="entry name" value="GM2-AP_sf"/>
</dbReference>
<evidence type="ECO:0000313" key="2">
    <source>
        <dbReference type="EMBL" id="CAH1396035.1"/>
    </source>
</evidence>